<dbReference type="EMBL" id="BK032802">
    <property type="protein sequence ID" value="DAF61074.1"/>
    <property type="molecule type" value="Genomic_DNA"/>
</dbReference>
<name>A0A8S5TE96_9VIRU</name>
<feature type="compositionally biased region" description="Polar residues" evidence="1">
    <location>
        <begin position="7"/>
        <end position="23"/>
    </location>
</feature>
<evidence type="ECO:0000313" key="2">
    <source>
        <dbReference type="EMBL" id="DAF61074.1"/>
    </source>
</evidence>
<protein>
    <submittedName>
        <fullName evidence="2">Uncharacterized protein</fullName>
    </submittedName>
</protein>
<feature type="region of interest" description="Disordered" evidence="1">
    <location>
        <begin position="1"/>
        <end position="23"/>
    </location>
</feature>
<reference evidence="2" key="1">
    <citation type="journal article" date="2021" name="Proc. Natl. Acad. Sci. U.S.A.">
        <title>A Catalog of Tens of Thousands of Viruses from Human Metagenomes Reveals Hidden Associations with Chronic Diseases.</title>
        <authorList>
            <person name="Tisza M.J."/>
            <person name="Buck C.B."/>
        </authorList>
    </citation>
    <scope>NUCLEOTIDE SEQUENCE</scope>
    <source>
        <strain evidence="2">Ctesc4</strain>
    </source>
</reference>
<accession>A0A8S5TE96</accession>
<organism evidence="2">
    <name type="scientific">Phage sp. ctesc4</name>
    <dbReference type="NCBI Taxonomy" id="2828008"/>
    <lineage>
        <taxon>Viruses</taxon>
    </lineage>
</organism>
<evidence type="ECO:0000256" key="1">
    <source>
        <dbReference type="SAM" id="MobiDB-lite"/>
    </source>
</evidence>
<sequence>MPRLNIAISSRPKTSTVNSKTTLPQQSSIHIQLAHTSWNITSFQVNNTNIPKTVHQHAVNISHSVSPAKVASQLNFNTRRTISINKHLKRALIKPLVPRFNHERPEMLTPLPILLVRATALTQRFQHAARRFNLHVKPLSLSHLPVKRLLKRHILKRETTTLQIMLLSHIMDSRPHQRHPPSRFIQSKQARQLPTLTTLTVRAHRAIRQRGNVLHVLILFSHDSPLRSITNSNNTHYSSPRAQCQHVDTKKKGWHNLPEREIIPPQKQA</sequence>
<proteinExistence type="predicted"/>